<evidence type="ECO:0000256" key="1">
    <source>
        <dbReference type="SAM" id="Phobius"/>
    </source>
</evidence>
<dbReference type="Proteomes" id="UP000694564">
    <property type="component" value="Chromosome 18"/>
</dbReference>
<reference evidence="2" key="2">
    <citation type="submission" date="2025-09" db="UniProtKB">
        <authorList>
            <consortium name="Ensembl"/>
        </authorList>
    </citation>
    <scope>IDENTIFICATION</scope>
</reference>
<keyword evidence="1" id="KW-0812">Transmembrane</keyword>
<reference evidence="2" key="1">
    <citation type="submission" date="2025-08" db="UniProtKB">
        <authorList>
            <consortium name="Ensembl"/>
        </authorList>
    </citation>
    <scope>IDENTIFICATION</scope>
</reference>
<accession>A0A8D2DMP1</accession>
<proteinExistence type="predicted"/>
<evidence type="ECO:0000313" key="3">
    <source>
        <dbReference type="Proteomes" id="UP000694564"/>
    </source>
</evidence>
<feature type="transmembrane region" description="Helical" evidence="1">
    <location>
        <begin position="60"/>
        <end position="78"/>
    </location>
</feature>
<keyword evidence="1" id="KW-0472">Membrane</keyword>
<organism evidence="2 3">
    <name type="scientific">Sciurus vulgaris</name>
    <name type="common">Eurasian red squirrel</name>
    <dbReference type="NCBI Taxonomy" id="55149"/>
    <lineage>
        <taxon>Eukaryota</taxon>
        <taxon>Metazoa</taxon>
        <taxon>Chordata</taxon>
        <taxon>Craniata</taxon>
        <taxon>Vertebrata</taxon>
        <taxon>Euteleostomi</taxon>
        <taxon>Mammalia</taxon>
        <taxon>Eutheria</taxon>
        <taxon>Euarchontoglires</taxon>
        <taxon>Glires</taxon>
        <taxon>Rodentia</taxon>
        <taxon>Sciuromorpha</taxon>
        <taxon>Sciuridae</taxon>
        <taxon>Sciurinae</taxon>
        <taxon>Sciurini</taxon>
        <taxon>Sciurus</taxon>
    </lineage>
</organism>
<keyword evidence="1" id="KW-1133">Transmembrane helix</keyword>
<dbReference type="AlphaFoldDB" id="A0A8D2DMP1"/>
<protein>
    <submittedName>
        <fullName evidence="2">Uncharacterized protein</fullName>
    </submittedName>
</protein>
<sequence>METWTQTCKAAWGRARKSPCLLHLCPAPWPRHLHHPEETLLAASPPDSVSFEFVSLKRSILCTAVFFRLFVFFLLFLFEEQFSL</sequence>
<dbReference type="OrthoDB" id="10071234at2759"/>
<dbReference type="Ensembl" id="ENSSVLT00005030286.1">
    <property type="protein sequence ID" value="ENSSVLP00005027248.1"/>
    <property type="gene ID" value="ENSSVLG00005021568.1"/>
</dbReference>
<keyword evidence="3" id="KW-1185">Reference proteome</keyword>
<name>A0A8D2DMP1_SCIVU</name>
<evidence type="ECO:0000313" key="2">
    <source>
        <dbReference type="Ensembl" id="ENSSVLP00005027248.1"/>
    </source>
</evidence>